<evidence type="ECO:0000313" key="3">
    <source>
        <dbReference type="EMBL" id="WWC88074.1"/>
    </source>
</evidence>
<proteinExistence type="predicted"/>
<evidence type="ECO:0000256" key="1">
    <source>
        <dbReference type="SAM" id="MobiDB-lite"/>
    </source>
</evidence>
<dbReference type="Proteomes" id="UP001355207">
    <property type="component" value="Chromosome 3"/>
</dbReference>
<feature type="compositionally biased region" description="Polar residues" evidence="1">
    <location>
        <begin position="218"/>
        <end position="246"/>
    </location>
</feature>
<keyword evidence="2" id="KW-0472">Membrane</keyword>
<protein>
    <submittedName>
        <fullName evidence="3">Uncharacterized protein</fullName>
    </submittedName>
</protein>
<keyword evidence="2" id="KW-0812">Transmembrane</keyword>
<organism evidence="3 4">
    <name type="scientific">Kwoniella dendrophila CBS 6074</name>
    <dbReference type="NCBI Taxonomy" id="1295534"/>
    <lineage>
        <taxon>Eukaryota</taxon>
        <taxon>Fungi</taxon>
        <taxon>Dikarya</taxon>
        <taxon>Basidiomycota</taxon>
        <taxon>Agaricomycotina</taxon>
        <taxon>Tremellomycetes</taxon>
        <taxon>Tremellales</taxon>
        <taxon>Cryptococcaceae</taxon>
        <taxon>Kwoniella</taxon>
    </lineage>
</organism>
<feature type="compositionally biased region" description="Polar residues" evidence="1">
    <location>
        <begin position="269"/>
        <end position="284"/>
    </location>
</feature>
<feature type="region of interest" description="Disordered" evidence="1">
    <location>
        <begin position="211"/>
        <end position="292"/>
    </location>
</feature>
<keyword evidence="4" id="KW-1185">Reference proteome</keyword>
<dbReference type="EMBL" id="CP144100">
    <property type="protein sequence ID" value="WWC88074.1"/>
    <property type="molecule type" value="Genomic_DNA"/>
</dbReference>
<gene>
    <name evidence="3" type="ORF">L201_002978</name>
</gene>
<dbReference type="RefSeq" id="XP_066074837.1">
    <property type="nucleotide sequence ID" value="XM_066218740.1"/>
</dbReference>
<feature type="transmembrane region" description="Helical" evidence="2">
    <location>
        <begin position="12"/>
        <end position="31"/>
    </location>
</feature>
<dbReference type="AlphaFoldDB" id="A0AAX4JTE8"/>
<evidence type="ECO:0000313" key="4">
    <source>
        <dbReference type="Proteomes" id="UP001355207"/>
    </source>
</evidence>
<accession>A0AAX4JTE8</accession>
<sequence>MSSINVSVRTAALLALSQDICALISLTIESILSTINYIYRFILYLFGLGNGVTLNKERQNRRESGKGCGIVILGADQAAGQSLTLHLAKIGYTVFPLIPLPSPSSPSHTSSALTHLLLTWSSIQKRLRSKFPGHSGNVVPVMIDPEYNLDDKRLDNEEEGGEGRFQHAGETVRAYCKENELTLVSIICTSGKLKTPSMTVNDTANFNLHQAPFRRSKNVNGKSSRMTGDVSPTSMQRSLSAPSCSSPGHDDNPPARSSDSTGHEMNLIDETTSITKVNPPSKSAGTIKKPPVIPQPSLPIHALTLSEQPTLLSLYRSNILDPLSIIKELHDLLSISNTKNLPRGRIVFVNGENNGKIVELNNYDNGIDTMYYGYEKNKRAFEFIDTVRKEMISLVKDEMSGVGVDVCQVIVGPMSPRIGTAGYHLRRSSEDSNEGASAILDDTLQSTKYNFPSILFSSPGTVKKSREIAVSVKLNLIKRFWAVDDALLFSSVRRAIEDPYARSYHRAGLSPIIQELIGIVPFNLGFKCQTIIVEMVKIVLEVQWTLNEWWRGFLGDSNDEYPLKK</sequence>
<dbReference type="GeneID" id="91093649"/>
<reference evidence="3 4" key="1">
    <citation type="submission" date="2024-01" db="EMBL/GenBank/DDBJ databases">
        <title>Comparative genomics of Cryptococcus and Kwoniella reveals pathogenesis evolution and contrasting modes of karyotype evolution via chromosome fusion or intercentromeric recombination.</title>
        <authorList>
            <person name="Coelho M.A."/>
            <person name="David-Palma M."/>
            <person name="Shea T."/>
            <person name="Bowers K."/>
            <person name="McGinley-Smith S."/>
            <person name="Mohammad A.W."/>
            <person name="Gnirke A."/>
            <person name="Yurkov A.M."/>
            <person name="Nowrousian M."/>
            <person name="Sun S."/>
            <person name="Cuomo C.A."/>
            <person name="Heitman J."/>
        </authorList>
    </citation>
    <scope>NUCLEOTIDE SEQUENCE [LARGE SCALE GENOMIC DNA]</scope>
    <source>
        <strain evidence="3 4">CBS 6074</strain>
    </source>
</reference>
<name>A0AAX4JTE8_9TREE</name>
<keyword evidence="2" id="KW-1133">Transmembrane helix</keyword>
<evidence type="ECO:0000256" key="2">
    <source>
        <dbReference type="SAM" id="Phobius"/>
    </source>
</evidence>